<evidence type="ECO:0000313" key="2">
    <source>
        <dbReference type="EMBL" id="MFD2918421.1"/>
    </source>
</evidence>
<keyword evidence="1" id="KW-1133">Transmembrane helix</keyword>
<keyword evidence="1" id="KW-0812">Transmembrane</keyword>
<feature type="transmembrane region" description="Helical" evidence="1">
    <location>
        <begin position="209"/>
        <end position="230"/>
    </location>
</feature>
<name>A0ABW6A1H9_9BACT</name>
<dbReference type="Proteomes" id="UP001597511">
    <property type="component" value="Unassembled WGS sequence"/>
</dbReference>
<reference evidence="3" key="1">
    <citation type="journal article" date="2019" name="Int. J. Syst. Evol. Microbiol.">
        <title>The Global Catalogue of Microorganisms (GCM) 10K type strain sequencing project: providing services to taxonomists for standard genome sequencing and annotation.</title>
        <authorList>
            <consortium name="The Broad Institute Genomics Platform"/>
            <consortium name="The Broad Institute Genome Sequencing Center for Infectious Disease"/>
            <person name="Wu L."/>
            <person name="Ma J."/>
        </authorList>
    </citation>
    <scope>NUCLEOTIDE SEQUENCE [LARGE SCALE GENOMIC DNA]</scope>
    <source>
        <strain evidence="3">KCTC 23299</strain>
    </source>
</reference>
<accession>A0ABW6A1H9</accession>
<proteinExistence type="predicted"/>
<dbReference type="EMBL" id="JBHUOZ010000001">
    <property type="protein sequence ID" value="MFD2918421.1"/>
    <property type="molecule type" value="Genomic_DNA"/>
</dbReference>
<evidence type="ECO:0000313" key="3">
    <source>
        <dbReference type="Proteomes" id="UP001597511"/>
    </source>
</evidence>
<gene>
    <name evidence="2" type="ORF">ACFS6H_01790</name>
</gene>
<protein>
    <submittedName>
        <fullName evidence="2">Uncharacterized protein</fullName>
    </submittedName>
</protein>
<organism evidence="2 3">
    <name type="scientific">Terrimonas rubra</name>
    <dbReference type="NCBI Taxonomy" id="1035890"/>
    <lineage>
        <taxon>Bacteria</taxon>
        <taxon>Pseudomonadati</taxon>
        <taxon>Bacteroidota</taxon>
        <taxon>Chitinophagia</taxon>
        <taxon>Chitinophagales</taxon>
        <taxon>Chitinophagaceae</taxon>
        <taxon>Terrimonas</taxon>
    </lineage>
</organism>
<keyword evidence="3" id="KW-1185">Reference proteome</keyword>
<dbReference type="RefSeq" id="WP_386094516.1">
    <property type="nucleotide sequence ID" value="NZ_JBHUOZ010000001.1"/>
</dbReference>
<keyword evidence="1" id="KW-0472">Membrane</keyword>
<sequence length="256" mass="28274">MITTSTLSELEYHDKVDIHLIIQHQSFFVNAAADLFQEEPKAVQLLISTVESLFISGLNYYHTIHTGKTDVFIMAKNFGRVKISPNMVENMENGYLLMKGGGALTEIFGNKLGQALNYLVKRSGVKASTAYTYTCLYATVVLKSLGEQATVSGMSAGVFINYLATSKLGVSPQEMSTLLEDNTGAVMPEIERELYMSGETGKETNSNEFVRTVFSFVLLIVLAISLYFIYKNRNFEPKTSLPSSIQQVKLIGISAT</sequence>
<evidence type="ECO:0000256" key="1">
    <source>
        <dbReference type="SAM" id="Phobius"/>
    </source>
</evidence>
<comment type="caution">
    <text evidence="2">The sequence shown here is derived from an EMBL/GenBank/DDBJ whole genome shotgun (WGS) entry which is preliminary data.</text>
</comment>